<dbReference type="SMART" id="SM00028">
    <property type="entry name" value="TPR"/>
    <property type="match status" value="2"/>
</dbReference>
<dbReference type="PROSITE" id="PS50021">
    <property type="entry name" value="CH"/>
    <property type="match status" value="1"/>
</dbReference>
<dbReference type="SUPFAM" id="SSF50729">
    <property type="entry name" value="PH domain-like"/>
    <property type="match status" value="1"/>
</dbReference>
<dbReference type="PROSITE" id="PS50003">
    <property type="entry name" value="PH_DOMAIN"/>
    <property type="match status" value="1"/>
</dbReference>
<keyword evidence="2 3" id="KW-0802">TPR repeat</keyword>
<feature type="non-terminal residue" evidence="7">
    <location>
        <position position="1420"/>
    </location>
</feature>
<feature type="region of interest" description="Disordered" evidence="4">
    <location>
        <begin position="368"/>
        <end position="403"/>
    </location>
</feature>
<feature type="region of interest" description="Disordered" evidence="4">
    <location>
        <begin position="265"/>
        <end position="314"/>
    </location>
</feature>
<comment type="caution">
    <text evidence="7">The sequence shown here is derived from an EMBL/GenBank/DDBJ whole genome shotgun (WGS) entry which is preliminary data.</text>
</comment>
<accession>A0A8H3BRS3</accession>
<dbReference type="PANTHER" id="PTHR16193:SF0">
    <property type="entry name" value="TETRATRICOPEPTIDE REPEAT PROTEIN 27"/>
    <property type="match status" value="1"/>
</dbReference>
<evidence type="ECO:0000259" key="5">
    <source>
        <dbReference type="PROSITE" id="PS50003"/>
    </source>
</evidence>
<dbReference type="Gene3D" id="1.25.40.10">
    <property type="entry name" value="Tetratricopeptide repeat domain"/>
    <property type="match status" value="1"/>
</dbReference>
<feature type="domain" description="Calponin-homology (CH)" evidence="6">
    <location>
        <begin position="406"/>
        <end position="513"/>
    </location>
</feature>
<sequence length="1420" mass="157738">KEKEKEKEKDVKSVTGSEGATSPGHVKKRSIDTSSVTGGARDRLSIFGSALGKGRKPAPRYSASETGAVPAEERSHRSLSRLYMGSGSQRKSKVPPSPGTMSTENEALIPTRNLNNNPHHSAPAISPVANGDPAAGARALDQIGEPDYSGWMRKKGDRYNSWKLRYFVLKGPHLYYLRSRTETKIKGYVDITGYKVIADENANPGRYGFRIVHDTAKPHFFSSEEQVVVREWMKALMKATILRNYNDPVRSSCNVPTIPLAIAQQMNPAPRPPSPSEREAAQRASRRENPHQLSSRDARILMGLPENGPPPRDLADQHRMNSFFVENGQEPLFEQAAGYGTVGTATSTSGFSNSTGYNQSGSAFSRASLAETEQPMSPVSNAAPTRPSREMRPRVSKTASRTSALSAGEQELVEWVNSKLPPTCPLAEDLSASMSSGLILFRLAESIKEVDSGVSDSVFPQGPGDDRLDGLFKLFDFLLDNDVRMGAVSINDVRNGNADKIAQLVRALKIWDEKRRTSGKTKSSVAAGPWMEWSLIEGKWRPSLDSVNPTVPALDLVRNVVEGNLKLALESDLTRQLLTLNHTGSLFTPDGSFNGRLDSYFPLRLELDDATAELVRLAVAVACLHAFLQINWTGPDLDVNTLDILTIPTPPSTRLTNEILSVQAITELATGGEPAYHLAKLPELVRIAQIILSRGFDVLQTGPWWNLRTHLIHQQLLDDPVPVPEHFWLSLAPLERLDDPDLVGRLKLEQGLLRHLFSQDRQAADLFVDAAKATKLQFQLTGALGKRTKFQTQDLTQLVLLAKSREGGSADEAKINVPETMQLNDDTLLEQTEYTSSTDTHSFAGIDPSNQPALRPLDQCILLGMCLNVRNTSPLHGLTSEQMMPYISRVISHPRNWSVHTMALLLRARLESTRTRTVERSTLQLQALVDQMPTADSTLSERLLYVHSIPLPSKWAMEKELAHRFLSIGVVKSALEIFERLEMWEEVVKCYQSIERRDRALEIVHDLLAGRKAEADVVVARGKTAEASPGRIRMDSAREAKLWCLLGDLDPPSSLEHYNRAWQVSNSTSARAARALGGFYFARGDYAQAIPHLKNATALQPLLSRPWFLMGCAYVREEAWVEARDSFARCVGIDQEDGESWNNIASVYLRMDEKGLAGGDDLTASEDDPVPEATTDNKFTNKLLAFRALKQGLRYSYENWRMWQNYIIVSVEVGELSEACRALGRLVELRVEKDGVASVDIEVLERLVDAVTRAPSDEGSTDTQSERVRNPNEGHGLFPRVYDLFNRVILPRISNSPRIYRAWARLLAWRARSRDAVHLKANWSDALAAHMDAYRAGVGSDPGVETDVEKFKEAVTEITELVDVLRNLGPRAQEEGKNKGSWQFQARSLVRTFIGRTKVGFADEPEWENLKELLADLKGE</sequence>
<dbReference type="SUPFAM" id="SSF47576">
    <property type="entry name" value="Calponin-homology domain, CH-domain"/>
    <property type="match status" value="1"/>
</dbReference>
<feature type="compositionally biased region" description="Basic and acidic residues" evidence="4">
    <location>
        <begin position="1"/>
        <end position="12"/>
    </location>
</feature>
<feature type="domain" description="PH" evidence="5">
    <location>
        <begin position="145"/>
        <end position="241"/>
    </location>
</feature>
<proteinExistence type="predicted"/>
<organism evidence="7 8">
    <name type="scientific">Rhizoctonia solani</name>
    <dbReference type="NCBI Taxonomy" id="456999"/>
    <lineage>
        <taxon>Eukaryota</taxon>
        <taxon>Fungi</taxon>
        <taxon>Dikarya</taxon>
        <taxon>Basidiomycota</taxon>
        <taxon>Agaricomycotina</taxon>
        <taxon>Agaricomycetes</taxon>
        <taxon>Cantharellales</taxon>
        <taxon>Ceratobasidiaceae</taxon>
        <taxon>Rhizoctonia</taxon>
    </lineage>
</organism>
<reference evidence="7" key="1">
    <citation type="submission" date="2021-01" db="EMBL/GenBank/DDBJ databases">
        <authorList>
            <person name="Kaushik A."/>
        </authorList>
    </citation>
    <scope>NUCLEOTIDE SEQUENCE</scope>
    <source>
        <strain evidence="7">AG3-T5</strain>
    </source>
</reference>
<dbReference type="SMART" id="SM00033">
    <property type="entry name" value="CH"/>
    <property type="match status" value="1"/>
</dbReference>
<dbReference type="EMBL" id="CAJMWW010000282">
    <property type="protein sequence ID" value="CAE6462745.1"/>
    <property type="molecule type" value="Genomic_DNA"/>
</dbReference>
<dbReference type="Gene3D" id="2.30.29.30">
    <property type="entry name" value="Pleckstrin-homology domain (PH domain)/Phosphotyrosine-binding domain (PTB)"/>
    <property type="match status" value="1"/>
</dbReference>
<evidence type="ECO:0000256" key="1">
    <source>
        <dbReference type="ARBA" id="ARBA00022737"/>
    </source>
</evidence>
<dbReference type="InterPro" id="IPR044244">
    <property type="entry name" value="TTC27/Emw1"/>
</dbReference>
<dbReference type="SMART" id="SM00233">
    <property type="entry name" value="PH"/>
    <property type="match status" value="1"/>
</dbReference>
<feature type="compositionally biased region" description="Basic and acidic residues" evidence="4">
    <location>
        <begin position="276"/>
        <end position="299"/>
    </location>
</feature>
<dbReference type="PROSITE" id="PS50005">
    <property type="entry name" value="TPR"/>
    <property type="match status" value="1"/>
</dbReference>
<keyword evidence="1" id="KW-0677">Repeat</keyword>
<dbReference type="Gene3D" id="1.10.418.10">
    <property type="entry name" value="Calponin-like domain"/>
    <property type="match status" value="1"/>
</dbReference>
<dbReference type="InterPro" id="IPR011993">
    <property type="entry name" value="PH-like_dom_sf"/>
</dbReference>
<dbReference type="PANTHER" id="PTHR16193">
    <property type="entry name" value="TETRATRICOPEPTIDE REPEAT PROTEIN 27"/>
    <property type="match status" value="1"/>
</dbReference>
<evidence type="ECO:0000256" key="4">
    <source>
        <dbReference type="SAM" id="MobiDB-lite"/>
    </source>
</evidence>
<feature type="region of interest" description="Disordered" evidence="4">
    <location>
        <begin position="1"/>
        <end position="104"/>
    </location>
</feature>
<evidence type="ECO:0000256" key="2">
    <source>
        <dbReference type="ARBA" id="ARBA00022803"/>
    </source>
</evidence>
<evidence type="ECO:0000256" key="3">
    <source>
        <dbReference type="PROSITE-ProRule" id="PRU00339"/>
    </source>
</evidence>
<dbReference type="Proteomes" id="UP000663841">
    <property type="component" value="Unassembled WGS sequence"/>
</dbReference>
<evidence type="ECO:0000313" key="7">
    <source>
        <dbReference type="EMBL" id="CAE6462745.1"/>
    </source>
</evidence>
<protein>
    <submittedName>
        <fullName evidence="7">Uncharacterized protein</fullName>
    </submittedName>
</protein>
<dbReference type="CDD" id="cd13316">
    <property type="entry name" value="PH_Boi"/>
    <property type="match status" value="1"/>
</dbReference>
<dbReference type="InterPro" id="IPR001715">
    <property type="entry name" value="CH_dom"/>
</dbReference>
<evidence type="ECO:0000313" key="8">
    <source>
        <dbReference type="Proteomes" id="UP000663841"/>
    </source>
</evidence>
<feature type="compositionally biased region" description="Polar residues" evidence="4">
    <location>
        <begin position="374"/>
        <end position="383"/>
    </location>
</feature>
<evidence type="ECO:0000259" key="6">
    <source>
        <dbReference type="PROSITE" id="PS50021"/>
    </source>
</evidence>
<dbReference type="InterPro" id="IPR036872">
    <property type="entry name" value="CH_dom_sf"/>
</dbReference>
<dbReference type="InterPro" id="IPR001849">
    <property type="entry name" value="PH_domain"/>
</dbReference>
<dbReference type="InterPro" id="IPR019734">
    <property type="entry name" value="TPR_rpt"/>
</dbReference>
<name>A0A8H3BRS3_9AGAM</name>
<dbReference type="SUPFAM" id="SSF48452">
    <property type="entry name" value="TPR-like"/>
    <property type="match status" value="1"/>
</dbReference>
<gene>
    <name evidence="7" type="ORF">RDB_LOCUS156098</name>
</gene>
<feature type="repeat" description="TPR" evidence="3">
    <location>
        <begin position="1070"/>
        <end position="1103"/>
    </location>
</feature>
<dbReference type="Pfam" id="PF00169">
    <property type="entry name" value="PH"/>
    <property type="match status" value="1"/>
</dbReference>
<dbReference type="InterPro" id="IPR011990">
    <property type="entry name" value="TPR-like_helical_dom_sf"/>
</dbReference>